<proteinExistence type="predicted"/>
<dbReference type="AlphaFoldDB" id="A0A835Y7N2"/>
<evidence type="ECO:0000313" key="4">
    <source>
        <dbReference type="Proteomes" id="UP000612055"/>
    </source>
</evidence>
<comment type="caution">
    <text evidence="3">The sequence shown here is derived from an EMBL/GenBank/DDBJ whole genome shotgun (WGS) entry which is preliminary data.</text>
</comment>
<sequence length="313" mass="32187">MAPGRSALTDMSSSSQRATASASTASKSASGKSDANDSTPVKAGRLRTLGTLLLPAADGGGGSASGVTSPTGGIRAGARLTTPATQPRPQPPRQENAAGTSNRSLLPCVSIGSQQHQTGADEALEDERQRRRLAEEQLRAEKRQVAVLTLKVRQLQLTLGLEREAAREAADQAAAIQAAAVAQAVAAARAAAAQTAAAAQAAAVAQALAAAAAAAAPAPPPPAPAALWARVDEDRQVPARGPPALEPGLAMMAGRYKKLHKVNCSGLKDQVMTGEVVAWYRYQGLAGRNAMVAPETGFVLCKKCRGYFDREFP</sequence>
<dbReference type="EMBL" id="JAEHOE010000044">
    <property type="protein sequence ID" value="KAG2492499.1"/>
    <property type="molecule type" value="Genomic_DNA"/>
</dbReference>
<feature type="compositionally biased region" description="Low complexity" evidence="2">
    <location>
        <begin position="65"/>
        <end position="85"/>
    </location>
</feature>
<evidence type="ECO:0000256" key="1">
    <source>
        <dbReference type="SAM" id="Coils"/>
    </source>
</evidence>
<feature type="compositionally biased region" description="Low complexity" evidence="2">
    <location>
        <begin position="46"/>
        <end position="57"/>
    </location>
</feature>
<organism evidence="3 4">
    <name type="scientific">Edaphochlamys debaryana</name>
    <dbReference type="NCBI Taxonomy" id="47281"/>
    <lineage>
        <taxon>Eukaryota</taxon>
        <taxon>Viridiplantae</taxon>
        <taxon>Chlorophyta</taxon>
        <taxon>core chlorophytes</taxon>
        <taxon>Chlorophyceae</taxon>
        <taxon>CS clade</taxon>
        <taxon>Chlamydomonadales</taxon>
        <taxon>Chlamydomonadales incertae sedis</taxon>
        <taxon>Edaphochlamys</taxon>
    </lineage>
</organism>
<dbReference type="Proteomes" id="UP000612055">
    <property type="component" value="Unassembled WGS sequence"/>
</dbReference>
<evidence type="ECO:0000256" key="2">
    <source>
        <dbReference type="SAM" id="MobiDB-lite"/>
    </source>
</evidence>
<feature type="compositionally biased region" description="Low complexity" evidence="2">
    <location>
        <begin position="12"/>
        <end position="38"/>
    </location>
</feature>
<feature type="region of interest" description="Disordered" evidence="2">
    <location>
        <begin position="1"/>
        <end position="101"/>
    </location>
</feature>
<reference evidence="3" key="1">
    <citation type="journal article" date="2020" name="bioRxiv">
        <title>Comparative genomics of Chlamydomonas.</title>
        <authorList>
            <person name="Craig R.J."/>
            <person name="Hasan A.R."/>
            <person name="Ness R.W."/>
            <person name="Keightley P.D."/>
        </authorList>
    </citation>
    <scope>NUCLEOTIDE SEQUENCE</scope>
    <source>
        <strain evidence="3">CCAP 11/70</strain>
    </source>
</reference>
<keyword evidence="1" id="KW-0175">Coiled coil</keyword>
<accession>A0A835Y7N2</accession>
<protein>
    <submittedName>
        <fullName evidence="3">Uncharacterized protein</fullName>
    </submittedName>
</protein>
<feature type="coiled-coil region" evidence="1">
    <location>
        <begin position="124"/>
        <end position="151"/>
    </location>
</feature>
<gene>
    <name evidence="3" type="ORF">HYH03_009164</name>
</gene>
<keyword evidence="4" id="KW-1185">Reference proteome</keyword>
<evidence type="ECO:0000313" key="3">
    <source>
        <dbReference type="EMBL" id="KAG2492499.1"/>
    </source>
</evidence>
<name>A0A835Y7N2_9CHLO</name>